<feature type="region of interest" description="Disordered" evidence="1">
    <location>
        <begin position="378"/>
        <end position="445"/>
    </location>
</feature>
<evidence type="ECO:0000256" key="1">
    <source>
        <dbReference type="SAM" id="MobiDB-lite"/>
    </source>
</evidence>
<proteinExistence type="predicted"/>
<protein>
    <submittedName>
        <fullName evidence="2">Uncharacterized protein</fullName>
    </submittedName>
</protein>
<gene>
    <name evidence="2" type="ORF">DLAC_01649</name>
</gene>
<dbReference type="EMBL" id="LODT01000006">
    <property type="protein sequence ID" value="KYR01646.1"/>
    <property type="molecule type" value="Genomic_DNA"/>
</dbReference>
<evidence type="ECO:0000313" key="3">
    <source>
        <dbReference type="Proteomes" id="UP000076078"/>
    </source>
</evidence>
<keyword evidence="3" id="KW-1185">Reference proteome</keyword>
<name>A0A152A5Y5_TIELA</name>
<dbReference type="Gene3D" id="3.40.1180.10">
    <property type="entry name" value="Decaprenyl diphosphate synthase-like"/>
    <property type="match status" value="1"/>
</dbReference>
<dbReference type="InParanoid" id="A0A152A5Y5"/>
<dbReference type="OrthoDB" id="16817at2759"/>
<comment type="caution">
    <text evidence="2">The sequence shown here is derived from an EMBL/GenBank/DDBJ whole genome shotgun (WGS) entry which is preliminary data.</text>
</comment>
<dbReference type="GO" id="GO:0016765">
    <property type="term" value="F:transferase activity, transferring alkyl or aryl (other than methyl) groups"/>
    <property type="evidence" value="ECO:0007669"/>
    <property type="project" value="InterPro"/>
</dbReference>
<dbReference type="InterPro" id="IPR036424">
    <property type="entry name" value="UPP_synth-like_sf"/>
</dbReference>
<dbReference type="Proteomes" id="UP000076078">
    <property type="component" value="Unassembled WGS sequence"/>
</dbReference>
<sequence>MTMDISEFLKISTQTIKDIVETKKGKNNTIVYAYDGTRRSFLIEEGIKSMGNNHGSSTMKIDYNQYSKVAFKKLLYHLVMMFQHGIQTIVYPMWFCTLEQRGPEYLPKFIQYLWGVVHLLEDESLLRLYESEGIRVIFYGEYRELLLRGNDQALLDKFELIMEKTKQNTKRVVLFGTNIDEPSNTIIKNTLLFYNKYNRQPNKNELIMQYYGVEVEDVSMYIGFDRFSTDGRPILISDKGNEDLYYTVSPHSFLSESQFRKILFDHLYQRTVTNAKEYELTLSDVELMKEFYQINSLSVMGVGAIQSGPNFWHPLPQVQIQSCSSVDTNKLTSSPGSKLYLNVHNISSASSTPPFNVNSNSDKKSDSFIEFALSSTDHNFTSPPHSPKLKRKLSTNSCSADSAPSSPTIDSTPSSISLVPISINSSDDDHSSGKSSPRSASVISPQLVSKHLSPALLKRIQPFLQPS</sequence>
<evidence type="ECO:0000313" key="2">
    <source>
        <dbReference type="EMBL" id="KYR01646.1"/>
    </source>
</evidence>
<accession>A0A152A5Y5</accession>
<dbReference type="AlphaFoldDB" id="A0A152A5Y5"/>
<dbReference type="OMA" id="KFIQYLW"/>
<organism evidence="2 3">
    <name type="scientific">Tieghemostelium lacteum</name>
    <name type="common">Slime mold</name>
    <name type="synonym">Dictyostelium lacteum</name>
    <dbReference type="NCBI Taxonomy" id="361077"/>
    <lineage>
        <taxon>Eukaryota</taxon>
        <taxon>Amoebozoa</taxon>
        <taxon>Evosea</taxon>
        <taxon>Eumycetozoa</taxon>
        <taxon>Dictyostelia</taxon>
        <taxon>Dictyosteliales</taxon>
        <taxon>Raperosteliaceae</taxon>
        <taxon>Tieghemostelium</taxon>
    </lineage>
</organism>
<feature type="compositionally biased region" description="Low complexity" evidence="1">
    <location>
        <begin position="399"/>
        <end position="417"/>
    </location>
</feature>
<reference evidence="2 3" key="1">
    <citation type="submission" date="2015-12" db="EMBL/GenBank/DDBJ databases">
        <title>Dictyostelia acquired genes for synthesis and detection of signals that induce cell-type specialization by lateral gene transfer from prokaryotes.</title>
        <authorList>
            <person name="Gloeckner G."/>
            <person name="Schaap P."/>
        </authorList>
    </citation>
    <scope>NUCLEOTIDE SEQUENCE [LARGE SCALE GENOMIC DNA]</scope>
    <source>
        <strain evidence="2 3">TK</strain>
    </source>
</reference>